<evidence type="ECO:0000259" key="2">
    <source>
        <dbReference type="Pfam" id="PF21113"/>
    </source>
</evidence>
<dbReference type="InterPro" id="IPR048068">
    <property type="entry name" value="LarA-like"/>
</dbReference>
<gene>
    <name evidence="3" type="ORF">BWX89_00248</name>
</gene>
<dbReference type="AlphaFoldDB" id="A0A1V6CDT0"/>
<evidence type="ECO:0000259" key="1">
    <source>
        <dbReference type="Pfam" id="PF09861"/>
    </source>
</evidence>
<reference evidence="3" key="1">
    <citation type="submission" date="2017-02" db="EMBL/GenBank/DDBJ databases">
        <title>Delving into the versatile metabolic prowess of the omnipresent phylum Bacteroidetes.</title>
        <authorList>
            <person name="Nobu M.K."/>
            <person name="Mei R."/>
            <person name="Narihiro T."/>
            <person name="Kuroda K."/>
            <person name="Liu W.-T."/>
        </authorList>
    </citation>
    <scope>NUCLEOTIDE SEQUENCE</scope>
    <source>
        <strain evidence="3">ADurb.Bin131</strain>
    </source>
</reference>
<dbReference type="PANTHER" id="PTHR33171:SF17">
    <property type="entry name" value="LARA-LIKE N-TERMINAL DOMAIN-CONTAINING PROTEIN"/>
    <property type="match status" value="1"/>
</dbReference>
<dbReference type="InterPro" id="IPR047926">
    <property type="entry name" value="Ni_dep_LarA"/>
</dbReference>
<name>A0A1V6CDT0_UNCT6</name>
<proteinExistence type="predicted"/>
<feature type="domain" description="Lactate racemase C-terminal" evidence="2">
    <location>
        <begin position="270"/>
        <end position="410"/>
    </location>
</feature>
<dbReference type="Gene3D" id="3.40.50.11440">
    <property type="match status" value="1"/>
</dbReference>
<feature type="domain" description="LarA-like N-terminal" evidence="1">
    <location>
        <begin position="11"/>
        <end position="202"/>
    </location>
</feature>
<dbReference type="PANTHER" id="PTHR33171">
    <property type="entry name" value="LAR_N DOMAIN-CONTAINING PROTEIN"/>
    <property type="match status" value="1"/>
</dbReference>
<dbReference type="Proteomes" id="UP000485562">
    <property type="component" value="Unassembled WGS sequence"/>
</dbReference>
<dbReference type="Pfam" id="PF09861">
    <property type="entry name" value="Lar_N"/>
    <property type="match status" value="1"/>
</dbReference>
<accession>A0A1V6CDT0</accession>
<sequence>MSILLPYGKRFIEIKQQKNITVFEPNFAKPLKNPSEKIKQSLKKPYGCPCLAEIVKRRKPRSVCIVISDHTRAVSSKIILNEIIKELINSGINKKGIFILIGNGTHRPTTEMEKLELVGKEILKDFFVFDHKATDSSMLIHLENTDFYVNKRYIEADLKIVTGMIEPHFFAGFSGGRKGVCPGIAGMESIKIFHGFKFLESPYTKPGNLQNNPCHIFATEFAKKAGVDFLVNVTINKNKEITGVFSGEIEKAFFKGVDFCKKTSTCYTEKKYPVVITTNGGYPLDIDFYQSVKGMVTALEIVENNGIIICVSECREGIGSKDFKKILLEMNTPEQFIKKIKQPGCFLDVQWGVQPLVHVLRKAKIFLVSGLSKKDAQLCRCIKFSSINQALLEAYRQHGKNVEVAVIPEGPYTLFE</sequence>
<dbReference type="InterPro" id="IPR018657">
    <property type="entry name" value="LarA-like_N"/>
</dbReference>
<comment type="caution">
    <text evidence="3">The sequence shown here is derived from an EMBL/GenBank/DDBJ whole genome shotgun (WGS) entry which is preliminary data.</text>
</comment>
<dbReference type="GO" id="GO:0050043">
    <property type="term" value="F:lactate racemase activity"/>
    <property type="evidence" value="ECO:0007669"/>
    <property type="project" value="InterPro"/>
</dbReference>
<evidence type="ECO:0000313" key="3">
    <source>
        <dbReference type="EMBL" id="OQB75016.1"/>
    </source>
</evidence>
<dbReference type="NCBIfam" id="NF033504">
    <property type="entry name" value="Ni_dep_LarA"/>
    <property type="match status" value="1"/>
</dbReference>
<dbReference type="Gene3D" id="3.90.226.30">
    <property type="match status" value="1"/>
</dbReference>
<dbReference type="Pfam" id="PF21113">
    <property type="entry name" value="LarA_C"/>
    <property type="match status" value="1"/>
</dbReference>
<protein>
    <submittedName>
        <fullName evidence="3">Uncharacterized protein</fullName>
    </submittedName>
</protein>
<dbReference type="InterPro" id="IPR048520">
    <property type="entry name" value="LarA_C"/>
</dbReference>
<dbReference type="InterPro" id="IPR043166">
    <property type="entry name" value="LarA-like_C"/>
</dbReference>
<organism evidence="3">
    <name type="scientific">candidate division TA06 bacterium ADurb.Bin131</name>
    <dbReference type="NCBI Taxonomy" id="1852827"/>
    <lineage>
        <taxon>Bacteria</taxon>
        <taxon>Bacteria division TA06</taxon>
    </lineage>
</organism>
<dbReference type="EMBL" id="MWDQ01000025">
    <property type="protein sequence ID" value="OQB75016.1"/>
    <property type="molecule type" value="Genomic_DNA"/>
</dbReference>